<sequence length="229" mass="24954">MAGRRPGRAVLAGRAALALGLLRAAMASCAPVQAATPGQALTLPPPGSYRLERIMRAPEGVVLDSDGGAHRLSEFTTGKVTLFSFIYTYCTDARGCPLAYATMHSVKQAILADPALAAQVQFVSMSFDPEYDTPAAMRSYGGEDARDRRALRWHFLTARSGRELAPMLDGFGQDVRLAAQPPGQRAPVLSHVLKVYLLDRRGYVREIYSTSFLNPEVLVNDIRTLAMER</sequence>
<dbReference type="PANTHER" id="PTHR12151:SF25">
    <property type="entry name" value="LINALOOL DEHYDRATASE_ISOMERASE DOMAIN-CONTAINING PROTEIN"/>
    <property type="match status" value="1"/>
</dbReference>
<feature type="chain" id="PRO_5045327022" evidence="2">
    <location>
        <begin position="35"/>
        <end position="229"/>
    </location>
</feature>
<proteinExistence type="inferred from homology"/>
<dbReference type="Proteomes" id="UP001205861">
    <property type="component" value="Unassembled WGS sequence"/>
</dbReference>
<dbReference type="EMBL" id="JANUGV010000001">
    <property type="protein sequence ID" value="MCS0607972.1"/>
    <property type="molecule type" value="Genomic_DNA"/>
</dbReference>
<organism evidence="3 4">
    <name type="scientific">Massilia solisilvae</name>
    <dbReference type="NCBI Taxonomy" id="1811225"/>
    <lineage>
        <taxon>Bacteria</taxon>
        <taxon>Pseudomonadati</taxon>
        <taxon>Pseudomonadota</taxon>
        <taxon>Betaproteobacteria</taxon>
        <taxon>Burkholderiales</taxon>
        <taxon>Oxalobacteraceae</taxon>
        <taxon>Telluria group</taxon>
        <taxon>Massilia</taxon>
    </lineage>
</organism>
<dbReference type="CDD" id="cd02968">
    <property type="entry name" value="SCO"/>
    <property type="match status" value="1"/>
</dbReference>
<evidence type="ECO:0000313" key="3">
    <source>
        <dbReference type="EMBL" id="MCS0607972.1"/>
    </source>
</evidence>
<evidence type="ECO:0000313" key="4">
    <source>
        <dbReference type="Proteomes" id="UP001205861"/>
    </source>
</evidence>
<dbReference type="Pfam" id="PF02630">
    <property type="entry name" value="SCO1-SenC"/>
    <property type="match status" value="1"/>
</dbReference>
<dbReference type="InterPro" id="IPR036249">
    <property type="entry name" value="Thioredoxin-like_sf"/>
</dbReference>
<keyword evidence="4" id="KW-1185">Reference proteome</keyword>
<evidence type="ECO:0000256" key="2">
    <source>
        <dbReference type="SAM" id="SignalP"/>
    </source>
</evidence>
<dbReference type="SUPFAM" id="SSF52833">
    <property type="entry name" value="Thioredoxin-like"/>
    <property type="match status" value="1"/>
</dbReference>
<dbReference type="PANTHER" id="PTHR12151">
    <property type="entry name" value="ELECTRON TRANSPORT PROTIN SCO1/SENC FAMILY MEMBER"/>
    <property type="match status" value="1"/>
</dbReference>
<feature type="signal peptide" evidence="2">
    <location>
        <begin position="1"/>
        <end position="34"/>
    </location>
</feature>
<dbReference type="Gene3D" id="3.40.30.10">
    <property type="entry name" value="Glutaredoxin"/>
    <property type="match status" value="1"/>
</dbReference>
<dbReference type="RefSeq" id="WP_258855652.1">
    <property type="nucleotide sequence ID" value="NZ_JANUGV010000001.1"/>
</dbReference>
<gene>
    <name evidence="3" type="ORF">NX773_07325</name>
</gene>
<comment type="similarity">
    <text evidence="1">Belongs to the SCO1/2 family.</text>
</comment>
<reference evidence="3 4" key="1">
    <citation type="submission" date="2022-08" db="EMBL/GenBank/DDBJ databases">
        <title>Reclassification of Massilia species as members of the genera Telluria, Duganella, Pseudoduganella, Mokoshia gen. nov. and Zemynaea gen. nov. using orthogonal and non-orthogonal genome-based approaches.</title>
        <authorList>
            <person name="Bowman J.P."/>
        </authorList>
    </citation>
    <scope>NUCLEOTIDE SEQUENCE [LARGE SCALE GENOMIC DNA]</scope>
    <source>
        <strain evidence="3 4">JCM 31607</strain>
    </source>
</reference>
<evidence type="ECO:0000256" key="1">
    <source>
        <dbReference type="ARBA" id="ARBA00010996"/>
    </source>
</evidence>
<keyword evidence="2" id="KW-0732">Signal</keyword>
<dbReference type="InterPro" id="IPR003782">
    <property type="entry name" value="SCO1/SenC"/>
</dbReference>
<comment type="caution">
    <text evidence="3">The sequence shown here is derived from an EMBL/GenBank/DDBJ whole genome shotgun (WGS) entry which is preliminary data.</text>
</comment>
<accession>A0ABT2BHP5</accession>
<protein>
    <submittedName>
        <fullName evidence="3">SCO family protein</fullName>
    </submittedName>
</protein>
<name>A0ABT2BHP5_9BURK</name>